<proteinExistence type="predicted"/>
<accession>A0A401RTJ9</accession>
<evidence type="ECO:0000313" key="2">
    <source>
        <dbReference type="EMBL" id="GCC21431.1"/>
    </source>
</evidence>
<dbReference type="AlphaFoldDB" id="A0A401RTJ9"/>
<evidence type="ECO:0000256" key="1">
    <source>
        <dbReference type="SAM" id="MobiDB-lite"/>
    </source>
</evidence>
<name>A0A401RTJ9_CHIPU</name>
<sequence length="162" mass="17496">MQVTHLTLPQPIPPQECARSGDRLVDKARPACSPDKGMDGQSVNGFLPVVVHACAGLCKWWTETEALPVPDSTLGACGFPPPAQACTSKSGRDLEPWCEVELQRRWKPFCLMREGNPVGADCERVAEVTHRMGDTPLHPECLQSGDAECDPVQESAASASMI</sequence>
<keyword evidence="3" id="KW-1185">Reference proteome</keyword>
<reference evidence="2 3" key="1">
    <citation type="journal article" date="2018" name="Nat. Ecol. Evol.">
        <title>Shark genomes provide insights into elasmobranch evolution and the origin of vertebrates.</title>
        <authorList>
            <person name="Hara Y"/>
            <person name="Yamaguchi K"/>
            <person name="Onimaru K"/>
            <person name="Kadota M"/>
            <person name="Koyanagi M"/>
            <person name="Keeley SD"/>
            <person name="Tatsumi K"/>
            <person name="Tanaka K"/>
            <person name="Motone F"/>
            <person name="Kageyama Y"/>
            <person name="Nozu R"/>
            <person name="Adachi N"/>
            <person name="Nishimura O"/>
            <person name="Nakagawa R"/>
            <person name="Tanegashima C"/>
            <person name="Kiyatake I"/>
            <person name="Matsumoto R"/>
            <person name="Murakumo K"/>
            <person name="Nishida K"/>
            <person name="Terakita A"/>
            <person name="Kuratani S"/>
            <person name="Sato K"/>
            <person name="Hyodo S Kuraku.S."/>
        </authorList>
    </citation>
    <scope>NUCLEOTIDE SEQUENCE [LARGE SCALE GENOMIC DNA]</scope>
</reference>
<organism evidence="2 3">
    <name type="scientific">Chiloscyllium punctatum</name>
    <name type="common">Brownbanded bambooshark</name>
    <name type="synonym">Hemiscyllium punctatum</name>
    <dbReference type="NCBI Taxonomy" id="137246"/>
    <lineage>
        <taxon>Eukaryota</taxon>
        <taxon>Metazoa</taxon>
        <taxon>Chordata</taxon>
        <taxon>Craniata</taxon>
        <taxon>Vertebrata</taxon>
        <taxon>Chondrichthyes</taxon>
        <taxon>Elasmobranchii</taxon>
        <taxon>Galeomorphii</taxon>
        <taxon>Galeoidea</taxon>
        <taxon>Orectolobiformes</taxon>
        <taxon>Hemiscylliidae</taxon>
        <taxon>Chiloscyllium</taxon>
    </lineage>
</organism>
<dbReference type="Proteomes" id="UP000287033">
    <property type="component" value="Unassembled WGS sequence"/>
</dbReference>
<evidence type="ECO:0000313" key="3">
    <source>
        <dbReference type="Proteomes" id="UP000287033"/>
    </source>
</evidence>
<gene>
    <name evidence="2" type="ORF">chiPu_0019902</name>
</gene>
<comment type="caution">
    <text evidence="2">The sequence shown here is derived from an EMBL/GenBank/DDBJ whole genome shotgun (WGS) entry which is preliminary data.</text>
</comment>
<dbReference type="EMBL" id="BEZZ01002224">
    <property type="protein sequence ID" value="GCC21431.1"/>
    <property type="molecule type" value="Genomic_DNA"/>
</dbReference>
<feature type="region of interest" description="Disordered" evidence="1">
    <location>
        <begin position="1"/>
        <end position="22"/>
    </location>
</feature>
<protein>
    <submittedName>
        <fullName evidence="2">Uncharacterized protein</fullName>
    </submittedName>
</protein>